<dbReference type="SUPFAM" id="SSF54373">
    <property type="entry name" value="FAD-linked reductases, C-terminal domain"/>
    <property type="match status" value="1"/>
</dbReference>
<accession>A0A1N7EZD6</accession>
<dbReference type="RefSeq" id="WP_076555351.1">
    <property type="nucleotide sequence ID" value="NZ_FTNU01000008.1"/>
</dbReference>
<evidence type="ECO:0000256" key="1">
    <source>
        <dbReference type="ARBA" id="ARBA00023002"/>
    </source>
</evidence>
<dbReference type="GO" id="GO:0016491">
    <property type="term" value="F:oxidoreductase activity"/>
    <property type="evidence" value="ECO:0007669"/>
    <property type="project" value="UniProtKB-KW"/>
</dbReference>
<dbReference type="Proteomes" id="UP000187495">
    <property type="component" value="Unassembled WGS sequence"/>
</dbReference>
<protein>
    <submittedName>
        <fullName evidence="3">D-amino-acid dehydrogenase</fullName>
    </submittedName>
</protein>
<dbReference type="Gene3D" id="3.50.50.60">
    <property type="entry name" value="FAD/NAD(P)-binding domain"/>
    <property type="match status" value="2"/>
</dbReference>
<sequence length="421" mass="45952">MNAINSGADFYVIGGGVIGLCAALQLQSQGQSVAILEADKVAAGASFGNAGHLATEQVFAIADFGIIKQLPAMLFDPLGALRIDWTYLPKLLPWAMKLLLSMKKEPSQKIHAALKQINGVSLAAWQDFSHKWGLANWVFAKGSLLVAESESSLLSLRQHGKKLAALGVANTFITQHELLAREPALAKNQLGALFFPDTGHVGNLSAMYKALIGHFIGMGGVIYEGCKVWRIYNERQFVRLITTQGEIMAPNILISAGAFSKSLVAQATGVEVPLDTERGYHLMLPNEHNRLHIPVTSMDRRFIMTPMHSGLRLAGTVEFAGLKKPPNMQRAYNLLKLANPMFNQDLDSSQSTPWMGFRPSTADSLPVIDKIGRVYLNFGHQHLGLTQAVVSGQIISDLHFGRPTAIDCTAYKLERFGQPLK</sequence>
<evidence type="ECO:0000259" key="2">
    <source>
        <dbReference type="Pfam" id="PF01266"/>
    </source>
</evidence>
<feature type="domain" description="FAD dependent oxidoreductase" evidence="2">
    <location>
        <begin position="9"/>
        <end position="398"/>
    </location>
</feature>
<keyword evidence="4" id="KW-1185">Reference proteome</keyword>
<dbReference type="InterPro" id="IPR036188">
    <property type="entry name" value="FAD/NAD-bd_sf"/>
</dbReference>
<dbReference type="SUPFAM" id="SSF51905">
    <property type="entry name" value="FAD/NAD(P)-binding domain"/>
    <property type="match status" value="1"/>
</dbReference>
<evidence type="ECO:0000313" key="3">
    <source>
        <dbReference type="EMBL" id="SIR93362.1"/>
    </source>
</evidence>
<dbReference type="AlphaFoldDB" id="A0A1N7EZD6"/>
<dbReference type="GO" id="GO:0005737">
    <property type="term" value="C:cytoplasm"/>
    <property type="evidence" value="ECO:0007669"/>
    <property type="project" value="TreeGrafter"/>
</dbReference>
<dbReference type="InterPro" id="IPR006076">
    <property type="entry name" value="FAD-dep_OxRdtase"/>
</dbReference>
<evidence type="ECO:0000313" key="4">
    <source>
        <dbReference type="Proteomes" id="UP000187495"/>
    </source>
</evidence>
<dbReference type="Pfam" id="PF01266">
    <property type="entry name" value="DAO"/>
    <property type="match status" value="1"/>
</dbReference>
<dbReference type="PANTHER" id="PTHR13847">
    <property type="entry name" value="SARCOSINE DEHYDROGENASE-RELATED"/>
    <property type="match status" value="1"/>
</dbReference>
<dbReference type="STRING" id="34061.B0189_10500"/>
<name>A0A1N7EZD6_9GAMM</name>
<proteinExistence type="predicted"/>
<keyword evidence="1" id="KW-0560">Oxidoreductase</keyword>
<dbReference type="EMBL" id="FTNU01000008">
    <property type="protein sequence ID" value="SIR93362.1"/>
    <property type="molecule type" value="Genomic_DNA"/>
</dbReference>
<gene>
    <name evidence="3" type="ORF">SAMN02745664_10880</name>
</gene>
<reference evidence="4" key="1">
    <citation type="submission" date="2017-01" db="EMBL/GenBank/DDBJ databases">
        <authorList>
            <person name="Varghese N."/>
            <person name="Submissions S."/>
        </authorList>
    </citation>
    <scope>NUCLEOTIDE SEQUENCE [LARGE SCALE GENOMIC DNA]</scope>
    <source>
        <strain evidence="4">DSM 21768</strain>
    </source>
</reference>
<organism evidence="3 4">
    <name type="scientific">Moraxella cuniculi DSM 21768</name>
    <dbReference type="NCBI Taxonomy" id="1122245"/>
    <lineage>
        <taxon>Bacteria</taxon>
        <taxon>Pseudomonadati</taxon>
        <taxon>Pseudomonadota</taxon>
        <taxon>Gammaproteobacteria</taxon>
        <taxon>Moraxellales</taxon>
        <taxon>Moraxellaceae</taxon>
        <taxon>Moraxella</taxon>
    </lineage>
</organism>
<dbReference type="Gene3D" id="3.30.9.10">
    <property type="entry name" value="D-Amino Acid Oxidase, subunit A, domain 2"/>
    <property type="match status" value="1"/>
</dbReference>
<dbReference type="PANTHER" id="PTHR13847:SF289">
    <property type="entry name" value="GLYCINE OXIDASE"/>
    <property type="match status" value="1"/>
</dbReference>